<dbReference type="EMBL" id="SNZB01000003">
    <property type="protein sequence ID" value="TDR20669.1"/>
    <property type="molecule type" value="Genomic_DNA"/>
</dbReference>
<keyword evidence="1" id="KW-0472">Membrane</keyword>
<evidence type="ECO:0000256" key="1">
    <source>
        <dbReference type="SAM" id="Phobius"/>
    </source>
</evidence>
<dbReference type="Proteomes" id="UP000295724">
    <property type="component" value="Unassembled WGS sequence"/>
</dbReference>
<feature type="transmembrane region" description="Helical" evidence="1">
    <location>
        <begin position="121"/>
        <end position="138"/>
    </location>
</feature>
<dbReference type="Pfam" id="PF06181">
    <property type="entry name" value="Urate_ox_N"/>
    <property type="match status" value="1"/>
</dbReference>
<comment type="caution">
    <text evidence="3">The sequence shown here is derived from an EMBL/GenBank/DDBJ whole genome shotgun (WGS) entry which is preliminary data.</text>
</comment>
<feature type="transmembrane region" description="Helical" evidence="1">
    <location>
        <begin position="84"/>
        <end position="101"/>
    </location>
</feature>
<dbReference type="OrthoDB" id="9787495at2"/>
<evidence type="ECO:0000259" key="2">
    <source>
        <dbReference type="Pfam" id="PF06181"/>
    </source>
</evidence>
<name>A0A4R6XQH7_9GAMM</name>
<evidence type="ECO:0000313" key="3">
    <source>
        <dbReference type="EMBL" id="TDR20669.1"/>
    </source>
</evidence>
<keyword evidence="1" id="KW-0812">Transmembrane</keyword>
<gene>
    <name evidence="3" type="ORF">C8D91_1645</name>
</gene>
<accession>A0A4R6XQH7</accession>
<feature type="transmembrane region" description="Helical" evidence="1">
    <location>
        <begin position="252"/>
        <end position="269"/>
    </location>
</feature>
<protein>
    <submittedName>
        <fullName evidence="3">Putative membrane protein</fullName>
    </submittedName>
</protein>
<keyword evidence="1" id="KW-1133">Transmembrane helix</keyword>
<dbReference type="RefSeq" id="WP_099018497.1">
    <property type="nucleotide sequence ID" value="NZ_NIHB01000001.1"/>
</dbReference>
<dbReference type="InterPro" id="IPR010389">
    <property type="entry name" value="Urate_ox_N"/>
</dbReference>
<feature type="domain" description="Urate oxidase N-terminal" evidence="2">
    <location>
        <begin position="4"/>
        <end position="295"/>
    </location>
</feature>
<feature type="transmembrane region" description="Helical" evidence="1">
    <location>
        <begin position="175"/>
        <end position="195"/>
    </location>
</feature>
<proteinExistence type="predicted"/>
<feature type="transmembrane region" description="Helical" evidence="1">
    <location>
        <begin position="12"/>
        <end position="33"/>
    </location>
</feature>
<feature type="transmembrane region" description="Helical" evidence="1">
    <location>
        <begin position="48"/>
        <end position="63"/>
    </location>
</feature>
<sequence length="398" mass="44318">MEAHIIEWLNLSVRWIHIITGIAWIGASFYFVFLENNLNRTENLRDELAGNLWAIHGGGFYYLEKYKHAPKTIPAHLHWFKWEAYFTWLSGFTLLAIVYYYNAKIYMLNPSVSSISAGQSIGLGIGTLLVSWLVYDLLCKSALVNKKKLFALLGFVLIVAMAYGLTQLISARAAYIHVGAVIGTLMVANVFFVIIPSQKTMVNAAINGETSDPSLGEKALMRSIHNNYLTLPVLFIMISNHFPSTFGHANSWLVLAALILIGVAVRHWFNLKGKGIKNHWLLPLSLMGMVALVYLTKPVSLDDNAGVISDAAVMKMMEIHCQSCHAQQPSSELFATAPKDLMLEDLPSVIKHADIIKAQAVQSQIMPLGNSSQMTPEERIQLGQWLNANSEPMFKGEQ</sequence>
<feature type="transmembrane region" description="Helical" evidence="1">
    <location>
        <begin position="150"/>
        <end position="169"/>
    </location>
</feature>
<dbReference type="AlphaFoldDB" id="A0A4R6XQH7"/>
<keyword evidence="4" id="KW-1185">Reference proteome</keyword>
<evidence type="ECO:0000313" key="4">
    <source>
        <dbReference type="Proteomes" id="UP000295724"/>
    </source>
</evidence>
<organism evidence="3 4">
    <name type="scientific">Marinicella litoralis</name>
    <dbReference type="NCBI Taxonomy" id="644220"/>
    <lineage>
        <taxon>Bacteria</taxon>
        <taxon>Pseudomonadati</taxon>
        <taxon>Pseudomonadota</taxon>
        <taxon>Gammaproteobacteria</taxon>
        <taxon>Lysobacterales</taxon>
        <taxon>Marinicellaceae</taxon>
        <taxon>Marinicella</taxon>
    </lineage>
</organism>
<reference evidence="3 4" key="1">
    <citation type="submission" date="2019-03" db="EMBL/GenBank/DDBJ databases">
        <title>Genomic Encyclopedia of Type Strains, Phase IV (KMG-IV): sequencing the most valuable type-strain genomes for metagenomic binning, comparative biology and taxonomic classification.</title>
        <authorList>
            <person name="Goeker M."/>
        </authorList>
    </citation>
    <scope>NUCLEOTIDE SEQUENCE [LARGE SCALE GENOMIC DNA]</scope>
    <source>
        <strain evidence="3 4">DSM 25488</strain>
    </source>
</reference>